<dbReference type="EMBL" id="NWBP01000023">
    <property type="protein sequence ID" value="PCC82673.1"/>
    <property type="molecule type" value="Genomic_DNA"/>
</dbReference>
<organism evidence="5 6">
    <name type="scientific">Corynebacterium accolens</name>
    <dbReference type="NCBI Taxonomy" id="38284"/>
    <lineage>
        <taxon>Bacteria</taxon>
        <taxon>Bacillati</taxon>
        <taxon>Actinomycetota</taxon>
        <taxon>Actinomycetes</taxon>
        <taxon>Mycobacteriales</taxon>
        <taxon>Corynebacteriaceae</taxon>
        <taxon>Corynebacterium</taxon>
    </lineage>
</organism>
<gene>
    <name evidence="5" type="ORF">COM45_07590</name>
</gene>
<dbReference type="PROSITE" id="PS50893">
    <property type="entry name" value="ABC_TRANSPORTER_2"/>
    <property type="match status" value="1"/>
</dbReference>
<dbReference type="InterPro" id="IPR003593">
    <property type="entry name" value="AAA+_ATPase"/>
</dbReference>
<evidence type="ECO:0000259" key="4">
    <source>
        <dbReference type="PROSITE" id="PS50893"/>
    </source>
</evidence>
<dbReference type="PROSITE" id="PS00211">
    <property type="entry name" value="ABC_TRANSPORTER_1"/>
    <property type="match status" value="1"/>
</dbReference>
<keyword evidence="3 5" id="KW-0067">ATP-binding</keyword>
<comment type="caution">
    <text evidence="5">The sequence shown here is derived from an EMBL/GenBank/DDBJ whole genome shotgun (WGS) entry which is preliminary data.</text>
</comment>
<dbReference type="InterPro" id="IPR003439">
    <property type="entry name" value="ABC_transporter-like_ATP-bd"/>
</dbReference>
<accession>A0A2A4AIE5</accession>
<name>A0A2A4AIE5_9CORY</name>
<sequence>MLKVEQACVNFGKREVLKGVDLPEPEPGTIVGLIGPNAAGKSTLVKAIAGIQKLTSGTCDTGGANVGYVPQDLLTSASLTAFESVVISAKRGSPNALESAVEALEKLGIVHLAHRYVHQLSGGQRQLVAVAQMLAREPDLMLLDEPTSALDLRHQVHLLDTLRKEVSRGAVALVAIHDLNLAARYCDELVVLHGGRVHAHGTPAEVLNTELLGEVYGIHARVIDDEGVPMVCPVEASFGKLEPHEPTHSR</sequence>
<dbReference type="Gene3D" id="3.40.50.300">
    <property type="entry name" value="P-loop containing nucleotide triphosphate hydrolases"/>
    <property type="match status" value="1"/>
</dbReference>
<dbReference type="SMART" id="SM00382">
    <property type="entry name" value="AAA"/>
    <property type="match status" value="1"/>
</dbReference>
<dbReference type="InterPro" id="IPR017871">
    <property type="entry name" value="ABC_transporter-like_CS"/>
</dbReference>
<dbReference type="GO" id="GO:0005524">
    <property type="term" value="F:ATP binding"/>
    <property type="evidence" value="ECO:0007669"/>
    <property type="project" value="UniProtKB-KW"/>
</dbReference>
<evidence type="ECO:0000256" key="1">
    <source>
        <dbReference type="ARBA" id="ARBA00022448"/>
    </source>
</evidence>
<evidence type="ECO:0000313" key="5">
    <source>
        <dbReference type="EMBL" id="PCC82673.1"/>
    </source>
</evidence>
<dbReference type="InterPro" id="IPR050153">
    <property type="entry name" value="Metal_Ion_Import_ABC"/>
</dbReference>
<dbReference type="AlphaFoldDB" id="A0A2A4AIE5"/>
<dbReference type="CDD" id="cd03214">
    <property type="entry name" value="ABC_Iron-Siderophores_B12_Hemin"/>
    <property type="match status" value="1"/>
</dbReference>
<proteinExistence type="predicted"/>
<dbReference type="GO" id="GO:0016887">
    <property type="term" value="F:ATP hydrolysis activity"/>
    <property type="evidence" value="ECO:0007669"/>
    <property type="project" value="InterPro"/>
</dbReference>
<dbReference type="InterPro" id="IPR027417">
    <property type="entry name" value="P-loop_NTPase"/>
</dbReference>
<dbReference type="PANTHER" id="PTHR42734">
    <property type="entry name" value="METAL TRANSPORT SYSTEM ATP-BINDING PROTEIN TM_0124-RELATED"/>
    <property type="match status" value="1"/>
</dbReference>
<evidence type="ECO:0000256" key="3">
    <source>
        <dbReference type="ARBA" id="ARBA00022840"/>
    </source>
</evidence>
<protein>
    <submittedName>
        <fullName evidence="5">ABC transporter ATP-binding protein</fullName>
    </submittedName>
</protein>
<reference evidence="5 6" key="1">
    <citation type="submission" date="2017-09" db="EMBL/GenBank/DDBJ databases">
        <title>Draft Genome Sequence of Corynebacterium accolens AH4003.</title>
        <authorList>
            <person name="Chen Y."/>
            <person name="Oosthuysen W.F."/>
            <person name="Kelley S."/>
            <person name="Horswill A."/>
        </authorList>
    </citation>
    <scope>NUCLEOTIDE SEQUENCE [LARGE SCALE GENOMIC DNA]</scope>
    <source>
        <strain evidence="5 6">AH4003</strain>
    </source>
</reference>
<evidence type="ECO:0000313" key="6">
    <source>
        <dbReference type="Proteomes" id="UP000218690"/>
    </source>
</evidence>
<dbReference type="Pfam" id="PF00005">
    <property type="entry name" value="ABC_tran"/>
    <property type="match status" value="1"/>
</dbReference>
<feature type="domain" description="ABC transporter" evidence="4">
    <location>
        <begin position="2"/>
        <end position="219"/>
    </location>
</feature>
<keyword evidence="2" id="KW-0547">Nucleotide-binding</keyword>
<dbReference type="Proteomes" id="UP000218690">
    <property type="component" value="Unassembled WGS sequence"/>
</dbReference>
<evidence type="ECO:0000256" key="2">
    <source>
        <dbReference type="ARBA" id="ARBA00022741"/>
    </source>
</evidence>
<keyword evidence="1" id="KW-0813">Transport</keyword>
<dbReference type="PANTHER" id="PTHR42734:SF21">
    <property type="entry name" value="IRON ABC TRANSPORTER, ATP-BINDING PROTEIN"/>
    <property type="match status" value="1"/>
</dbReference>
<dbReference type="SUPFAM" id="SSF52540">
    <property type="entry name" value="P-loop containing nucleoside triphosphate hydrolases"/>
    <property type="match status" value="1"/>
</dbReference>